<dbReference type="Pfam" id="PF13229">
    <property type="entry name" value="Beta_helix"/>
    <property type="match status" value="1"/>
</dbReference>
<feature type="domain" description="Periplasmic copper-binding protein NosD beta helix" evidence="1">
    <location>
        <begin position="42"/>
        <end position="211"/>
    </location>
</feature>
<dbReference type="RefSeq" id="WP_160646843.1">
    <property type="nucleotide sequence ID" value="NZ_SIJB01000029.1"/>
</dbReference>
<feature type="domain" description="Right handed beta helix" evidence="2">
    <location>
        <begin position="212"/>
        <end position="316"/>
    </location>
</feature>
<gene>
    <name evidence="3" type="ORF">ERL59_13870</name>
</gene>
<feature type="domain" description="Periplasmic copper-binding protein NosD beta helix" evidence="1">
    <location>
        <begin position="502"/>
        <end position="666"/>
    </location>
</feature>
<dbReference type="Pfam" id="PF05048">
    <property type="entry name" value="NosD"/>
    <property type="match status" value="2"/>
</dbReference>
<name>A0A6N9Q5Y6_9BACL</name>
<evidence type="ECO:0000313" key="4">
    <source>
        <dbReference type="Proteomes" id="UP000448943"/>
    </source>
</evidence>
<comment type="caution">
    <text evidence="3">The sequence shown here is derived from an EMBL/GenBank/DDBJ whole genome shotgun (WGS) entry which is preliminary data.</text>
</comment>
<dbReference type="SUPFAM" id="SSF51126">
    <property type="entry name" value="Pectin lyase-like"/>
    <property type="match status" value="3"/>
</dbReference>
<dbReference type="InterPro" id="IPR011050">
    <property type="entry name" value="Pectin_lyase_fold/virulence"/>
</dbReference>
<accession>A0A6N9Q5Y6</accession>
<protein>
    <recommendedName>
        <fullName evidence="5">Right handed beta helix domain-containing protein</fullName>
    </recommendedName>
</protein>
<keyword evidence="4" id="KW-1185">Reference proteome</keyword>
<dbReference type="SMART" id="SM00710">
    <property type="entry name" value="PbH1"/>
    <property type="match status" value="14"/>
</dbReference>
<dbReference type="Gene3D" id="2.160.20.10">
    <property type="entry name" value="Single-stranded right-handed beta-helix, Pectin lyase-like"/>
    <property type="match status" value="3"/>
</dbReference>
<dbReference type="AlphaFoldDB" id="A0A6N9Q5Y6"/>
<dbReference type="Proteomes" id="UP000448943">
    <property type="component" value="Unassembled WGS sequence"/>
</dbReference>
<dbReference type="EMBL" id="SIJB01000029">
    <property type="protein sequence ID" value="NBI30034.1"/>
    <property type="molecule type" value="Genomic_DNA"/>
</dbReference>
<reference evidence="3 4" key="1">
    <citation type="submission" date="2019-01" db="EMBL/GenBank/DDBJ databases">
        <title>Chengkuizengella sp. nov., isolated from deep-sea sediment of East Pacific Ocean.</title>
        <authorList>
            <person name="Yang J."/>
            <person name="Lai Q."/>
            <person name="Shao Z."/>
        </authorList>
    </citation>
    <scope>NUCLEOTIDE SEQUENCE [LARGE SCALE GENOMIC DNA]</scope>
    <source>
        <strain evidence="3 4">YPA3-1-1</strain>
    </source>
</reference>
<dbReference type="OrthoDB" id="9795486at2"/>
<sequence length="686" mass="73706">MVINVPEEEPTINAALVAASQGDTIRVAAITCNESIVISGANLNRIRIVGAGIGKTIIDGTGLPDGSIGINILDSNFVTIENLSVRCFSGTGIQIESNENIIHKVEVTKNGEDGVFIDSNGSRNMIMSSVINGNTFNGILIMNGSISNYVVSNCVSSNLIEGIRIVGDNNLVLKNFIKGNLEEGITTRAANNLIINNLILNNLSGLQNNANDFVFANKIFKNINDGIENCSVMNLYWANDIRCNGDMGIRLRGGAQHRVINNTIINSGNIGIEIVEGINDNLIDNNCIKNNVNQGIQINPNSNDNVIRSNKLAGNAPDIANEGMGTLFDDNRCTTSDPPGLCNEDNEIFVKEGQNIQTAIDNVPSEGFTIRVGKGTFNEALTINNTDGNRDKIRIIGAGRGKTIIDGTDLPGVTGIDIEARFITIENLTVQNFENRGIAIDADDNILSCVQVIDNQFSGIEISFDSERNMLINCESRKNTGDGIVTNGNNNYVISSKSNKNGGNGIRLRGNFNLALNNFCEANNNDGIDSSNDCFIIGNFALNSEFSDGFFTDNNNLILWNKTIGNPGEGISTLSNNLIWGNVICNNGVIGMFVISSNRIRNNTLKKNAGVGVFSSGGDVRNIIDNNTIVNHPEAGILLFMNSQGNAVRSNCLKGNNPDIEDNGMNNVIDENICQTSNQPGVCEDS</sequence>
<proteinExistence type="predicted"/>
<evidence type="ECO:0008006" key="5">
    <source>
        <dbReference type="Google" id="ProtNLM"/>
    </source>
</evidence>
<dbReference type="InterPro" id="IPR012334">
    <property type="entry name" value="Pectin_lyas_fold"/>
</dbReference>
<evidence type="ECO:0000259" key="1">
    <source>
        <dbReference type="Pfam" id="PF05048"/>
    </source>
</evidence>
<organism evidence="3 4">
    <name type="scientific">Chengkuizengella marina</name>
    <dbReference type="NCBI Taxonomy" id="2507566"/>
    <lineage>
        <taxon>Bacteria</taxon>
        <taxon>Bacillati</taxon>
        <taxon>Bacillota</taxon>
        <taxon>Bacilli</taxon>
        <taxon>Bacillales</taxon>
        <taxon>Paenibacillaceae</taxon>
        <taxon>Chengkuizengella</taxon>
    </lineage>
</organism>
<dbReference type="InterPro" id="IPR007742">
    <property type="entry name" value="NosD_dom"/>
</dbReference>
<evidence type="ECO:0000313" key="3">
    <source>
        <dbReference type="EMBL" id="NBI30034.1"/>
    </source>
</evidence>
<dbReference type="InterPro" id="IPR006626">
    <property type="entry name" value="PbH1"/>
</dbReference>
<dbReference type="InterPro" id="IPR039448">
    <property type="entry name" value="Beta_helix"/>
</dbReference>
<evidence type="ECO:0000259" key="2">
    <source>
        <dbReference type="Pfam" id="PF13229"/>
    </source>
</evidence>